<dbReference type="SUPFAM" id="SSF54211">
    <property type="entry name" value="Ribosomal protein S5 domain 2-like"/>
    <property type="match status" value="1"/>
</dbReference>
<dbReference type="Pfam" id="PF20436">
    <property type="entry name" value="LonB_AAA-LID"/>
    <property type="match status" value="1"/>
</dbReference>
<keyword evidence="1 2" id="KW-0645">Protease</keyword>
<dbReference type="AlphaFoldDB" id="A0A941HQ41"/>
<dbReference type="Gene3D" id="3.40.50.300">
    <property type="entry name" value="P-loop containing nucleotide triphosphate hydrolases"/>
    <property type="match status" value="1"/>
</dbReference>
<feature type="active site" evidence="2">
    <location>
        <position position="699"/>
    </location>
</feature>
<sequence length="806" mass="90002">MNKYAVAPEALRKVCDPHKELHFCHTTEDAPAFEGVIGQDRAVRSMNFGLQMKVPGYNIFVVGPHGTGKTTYAEAVVAAVAQKGTPPLDWCYLYNFADKDRPRILSLPAGKGRDFQKEMSNFSADLPRIIAQAFENSQYEKERDDIIHRLQEKLDALSGHLKTEAQRAGFIMKPIPPRFVFFPVKDGAQLPQEEYEKLTEEEKRELDEKGRRLTKLLDESMKESQHLEEAGKEEMQKLESQIVQAALLPPMERLRSRYKEEPGILEHLEEVLKDVTSHYKNFLPKPPQPNAPASPFEEEAPDPAMKYQVNLFVHNGSCPGSPVVVESNPTYYNLFGKLEYKSHFLTMSTDFTMIRPGALHKANGGFLILQARDLLRDVYAWETLKKALKYRKAVVENIGEEYRLVPSGTLRPEPMPLDLKVILVADPEVYSFLFSLDEDMQRLFKVRVDFDVDMPRTPENLRKYVAFVSALCKKDGLLPFERSALARLVEHGSRLAGDQRKLSTRFNKVAELIYESSALAEAAGETLVRGKQVEDAVQERKGREDILEERIREEILRRTIIINTEGEEVGQINGLSVLSTGGYSFGMPSRITARTFVGTEGIINIERETRMSGSIHTKGVLTLSGYLGGKFAQKSPLGLTAQITFEQSYGGVEGDSASSAELYAILSSLAGVPIKQSLAVTGSVDQRGDIQPIGGATEKIEGFFAICKARGLTGEQGVIIPHQNVENLMLKEEILEAVRQGKFTIYAVKQIEEGLEILTGIPAGILGPEGTYPQGTVFQRVADQLDQFSAVLTNRKHPEEESHDGK</sequence>
<evidence type="ECO:0000259" key="4">
    <source>
        <dbReference type="PROSITE" id="PS51786"/>
    </source>
</evidence>
<dbReference type="InterPro" id="IPR014721">
    <property type="entry name" value="Ribsml_uS5_D2-typ_fold_subgr"/>
</dbReference>
<evidence type="ECO:0000256" key="2">
    <source>
        <dbReference type="PROSITE-ProRule" id="PRU01122"/>
    </source>
</evidence>
<proteinExistence type="inferred from homology"/>
<feature type="domain" description="Lon proteolytic" evidence="4">
    <location>
        <begin position="566"/>
        <end position="761"/>
    </location>
</feature>
<dbReference type="SUPFAM" id="SSF52540">
    <property type="entry name" value="P-loop containing nucleoside triphosphate hydrolases"/>
    <property type="match status" value="1"/>
</dbReference>
<keyword evidence="3" id="KW-0175">Coiled coil</keyword>
<evidence type="ECO:0000313" key="6">
    <source>
        <dbReference type="Proteomes" id="UP000675379"/>
    </source>
</evidence>
<dbReference type="PROSITE" id="PS51786">
    <property type="entry name" value="LON_PROTEOLYTIC"/>
    <property type="match status" value="1"/>
</dbReference>
<feature type="active site" evidence="2">
    <location>
        <position position="656"/>
    </location>
</feature>
<organism evidence="5 6">
    <name type="scientific">Proteiniclasticum sediminis</name>
    <dbReference type="NCBI Taxonomy" id="2804028"/>
    <lineage>
        <taxon>Bacteria</taxon>
        <taxon>Bacillati</taxon>
        <taxon>Bacillota</taxon>
        <taxon>Clostridia</taxon>
        <taxon>Eubacteriales</taxon>
        <taxon>Clostridiaceae</taxon>
        <taxon>Proteiniclasticum</taxon>
    </lineage>
</organism>
<dbReference type="Proteomes" id="UP000675379">
    <property type="component" value="Unassembled WGS sequence"/>
</dbReference>
<evidence type="ECO:0000256" key="1">
    <source>
        <dbReference type="ARBA" id="ARBA00022670"/>
    </source>
</evidence>
<dbReference type="Pfam" id="PF05362">
    <property type="entry name" value="Lon_C"/>
    <property type="match status" value="1"/>
</dbReference>
<evidence type="ECO:0000313" key="5">
    <source>
        <dbReference type="EMBL" id="MBR0576059.1"/>
    </source>
</evidence>
<accession>A0A941HQ41</accession>
<keyword evidence="2" id="KW-0378">Hydrolase</keyword>
<name>A0A941HQ41_9CLOT</name>
<comment type="caution">
    <text evidence="5">The sequence shown here is derived from an EMBL/GenBank/DDBJ whole genome shotgun (WGS) entry which is preliminary data.</text>
</comment>
<dbReference type="InterPro" id="IPR046843">
    <property type="entry name" value="LonB_AAA-LID"/>
</dbReference>
<dbReference type="GO" id="GO:0005524">
    <property type="term" value="F:ATP binding"/>
    <property type="evidence" value="ECO:0007669"/>
    <property type="project" value="InterPro"/>
</dbReference>
<feature type="coiled-coil region" evidence="3">
    <location>
        <begin position="192"/>
        <end position="241"/>
    </location>
</feature>
<dbReference type="GO" id="GO:0006508">
    <property type="term" value="P:proteolysis"/>
    <property type="evidence" value="ECO:0007669"/>
    <property type="project" value="UniProtKB-KW"/>
</dbReference>
<dbReference type="Pfam" id="PF20437">
    <property type="entry name" value="LonC_helical"/>
    <property type="match status" value="1"/>
</dbReference>
<dbReference type="Pfam" id="PF13654">
    <property type="entry name" value="AAA_32"/>
    <property type="match status" value="1"/>
</dbReference>
<dbReference type="Gene3D" id="3.30.230.10">
    <property type="match status" value="1"/>
</dbReference>
<dbReference type="GO" id="GO:0030163">
    <property type="term" value="P:protein catabolic process"/>
    <property type="evidence" value="ECO:0007669"/>
    <property type="project" value="InterPro"/>
</dbReference>
<dbReference type="InterPro" id="IPR027417">
    <property type="entry name" value="P-loop_NTPase"/>
</dbReference>
<dbReference type="PRINTS" id="PR00830">
    <property type="entry name" value="ENDOLAPTASE"/>
</dbReference>
<comment type="catalytic activity">
    <reaction evidence="2">
        <text>Hydrolysis of proteins in presence of ATP.</text>
        <dbReference type="EC" id="3.4.21.53"/>
    </reaction>
</comment>
<dbReference type="EC" id="3.4.21.53" evidence="2"/>
<dbReference type="GO" id="GO:0004252">
    <property type="term" value="F:serine-type endopeptidase activity"/>
    <property type="evidence" value="ECO:0007669"/>
    <property type="project" value="UniProtKB-UniRule"/>
</dbReference>
<dbReference type="InterPro" id="IPR027065">
    <property type="entry name" value="Lon_Prtase"/>
</dbReference>
<keyword evidence="6" id="KW-1185">Reference proteome</keyword>
<evidence type="ECO:0000256" key="3">
    <source>
        <dbReference type="SAM" id="Coils"/>
    </source>
</evidence>
<dbReference type="InterPro" id="IPR008269">
    <property type="entry name" value="Lon_proteolytic"/>
</dbReference>
<dbReference type="InterPro" id="IPR041699">
    <property type="entry name" value="AAA_32"/>
</dbReference>
<dbReference type="InterPro" id="IPR020568">
    <property type="entry name" value="Ribosomal_Su5_D2-typ_SF"/>
</dbReference>
<dbReference type="EMBL" id="JAGSCS010000007">
    <property type="protein sequence ID" value="MBR0576059.1"/>
    <property type="molecule type" value="Genomic_DNA"/>
</dbReference>
<gene>
    <name evidence="5" type="ORF">KCG48_06855</name>
</gene>
<keyword evidence="2" id="KW-0720">Serine protease</keyword>
<dbReference type="PANTHER" id="PTHR10046">
    <property type="entry name" value="ATP DEPENDENT LON PROTEASE FAMILY MEMBER"/>
    <property type="match status" value="1"/>
</dbReference>
<dbReference type="Gene3D" id="1.10.8.60">
    <property type="match status" value="1"/>
</dbReference>
<protein>
    <recommendedName>
        <fullName evidence="2">endopeptidase La</fullName>
        <ecNumber evidence="2">3.4.21.53</ecNumber>
    </recommendedName>
</protein>
<dbReference type="RefSeq" id="WP_211800816.1">
    <property type="nucleotide sequence ID" value="NZ_JAGSCS010000007.1"/>
</dbReference>
<comment type="similarity">
    <text evidence="2">Belongs to the peptidase S16 family.</text>
</comment>
<dbReference type="GO" id="GO:0004176">
    <property type="term" value="F:ATP-dependent peptidase activity"/>
    <property type="evidence" value="ECO:0007669"/>
    <property type="project" value="UniProtKB-UniRule"/>
</dbReference>
<dbReference type="InterPro" id="IPR046844">
    <property type="entry name" value="Lon-like_helical"/>
</dbReference>
<reference evidence="5" key="1">
    <citation type="submission" date="2021-04" db="EMBL/GenBank/DDBJ databases">
        <title>Proteiniclasticum sedimins sp. nov., an obligate anaerobic bacterium isolated from anaerobic sludge.</title>
        <authorList>
            <person name="Liu J."/>
        </authorList>
    </citation>
    <scope>NUCLEOTIDE SEQUENCE</scope>
    <source>
        <strain evidence="5">BAD-10</strain>
    </source>
</reference>